<dbReference type="InterPro" id="IPR021848">
    <property type="entry name" value="HODM_asu-like"/>
</dbReference>
<keyword evidence="2" id="KW-1185">Reference proteome</keyword>
<sequence length="362" mass="41132">MQSITALLFVAFCIFIITRSLVVQKSWQQWKKQASSGLGFTKSTSTVSSSTHKETLLKDTPPYIFPPIRPRTALRTSMGLRRLEVSNWLTIDKNYNPEHGLRVNLLSSHKPQVIQCLPGSEEACHEVLSLVVDFLTSRFPQHFTVTNTSEGRRIYNSLTNETFVIGQACPNPLEVAARLAMEDFTVLMKDANTGEYRLQASATLFPAGWKLQERIGMSMAKLHGPVPKWKEQLSGHVNRYFDHLTAKSSMERTNLFIQTTPDLFVDGPEMPRSPSEAAITPSDLWVRRERQIFRRLERCGAVLFTVRTYMQRLVEVEGAQVEALKTQVEGWDEDIMDYKGSKIWGETFREWCAQRGLGVEGA</sequence>
<dbReference type="RefSeq" id="XP_031874444.1">
    <property type="nucleotide sequence ID" value="XM_032010390.1"/>
</dbReference>
<dbReference type="STRING" id="2656787.A0A370U1Y7"/>
<dbReference type="EMBL" id="NPIC01000001">
    <property type="protein sequence ID" value="RDL41788.1"/>
    <property type="molecule type" value="Genomic_DNA"/>
</dbReference>
<dbReference type="GeneID" id="43594616"/>
<organism evidence="1 2">
    <name type="scientific">Venustampulla echinocandica</name>
    <dbReference type="NCBI Taxonomy" id="2656787"/>
    <lineage>
        <taxon>Eukaryota</taxon>
        <taxon>Fungi</taxon>
        <taxon>Dikarya</taxon>
        <taxon>Ascomycota</taxon>
        <taxon>Pezizomycotina</taxon>
        <taxon>Leotiomycetes</taxon>
        <taxon>Helotiales</taxon>
        <taxon>Pleuroascaceae</taxon>
        <taxon>Venustampulla</taxon>
    </lineage>
</organism>
<gene>
    <name evidence="1" type="ORF">BP5553_01767</name>
</gene>
<comment type="caution">
    <text evidence="1">The sequence shown here is derived from an EMBL/GenBank/DDBJ whole genome shotgun (WGS) entry which is preliminary data.</text>
</comment>
<dbReference type="OrthoDB" id="5043642at2759"/>
<accession>A0A370U1Y7</accession>
<dbReference type="AlphaFoldDB" id="A0A370U1Y7"/>
<protein>
    <submittedName>
        <fullName evidence="1">Uncharacterized protein</fullName>
    </submittedName>
</protein>
<evidence type="ECO:0000313" key="2">
    <source>
        <dbReference type="Proteomes" id="UP000254866"/>
    </source>
</evidence>
<name>A0A370U1Y7_9HELO</name>
<dbReference type="Pfam" id="PF11927">
    <property type="entry name" value="HODM_asu-like"/>
    <property type="match status" value="1"/>
</dbReference>
<dbReference type="Proteomes" id="UP000254866">
    <property type="component" value="Unassembled WGS sequence"/>
</dbReference>
<reference evidence="1 2" key="1">
    <citation type="journal article" date="2018" name="IMA Fungus">
        <title>IMA Genome-F 9: Draft genome sequence of Annulohypoxylon stygium, Aspergillus mulundensis, Berkeleyomyces basicola (syn. Thielaviopsis basicola), Ceratocystis smalleyi, two Cercospora beticola strains, Coleophoma cylindrospora, Fusarium fracticaudum, Phialophora cf. hyalina, and Morchella septimelata.</title>
        <authorList>
            <person name="Wingfield B.D."/>
            <person name="Bills G.F."/>
            <person name="Dong Y."/>
            <person name="Huang W."/>
            <person name="Nel W.J."/>
            <person name="Swalarsk-Parry B.S."/>
            <person name="Vaghefi N."/>
            <person name="Wilken P.M."/>
            <person name="An Z."/>
            <person name="de Beer Z.W."/>
            <person name="De Vos L."/>
            <person name="Chen L."/>
            <person name="Duong T.A."/>
            <person name="Gao Y."/>
            <person name="Hammerbacher A."/>
            <person name="Kikkert J.R."/>
            <person name="Li Y."/>
            <person name="Li H."/>
            <person name="Li K."/>
            <person name="Li Q."/>
            <person name="Liu X."/>
            <person name="Ma X."/>
            <person name="Naidoo K."/>
            <person name="Pethybridge S.J."/>
            <person name="Sun J."/>
            <person name="Steenkamp E.T."/>
            <person name="van der Nest M.A."/>
            <person name="van Wyk S."/>
            <person name="Wingfield M.J."/>
            <person name="Xiong C."/>
            <person name="Yue Q."/>
            <person name="Zhang X."/>
        </authorList>
    </citation>
    <scope>NUCLEOTIDE SEQUENCE [LARGE SCALE GENOMIC DNA]</scope>
    <source>
        <strain evidence="1 2">BP 5553</strain>
    </source>
</reference>
<proteinExistence type="predicted"/>
<evidence type="ECO:0000313" key="1">
    <source>
        <dbReference type="EMBL" id="RDL41788.1"/>
    </source>
</evidence>